<gene>
    <name evidence="9" type="ORF">SAMN04488066_10517</name>
</gene>
<dbReference type="InterPro" id="IPR035906">
    <property type="entry name" value="MetI-like_sf"/>
</dbReference>
<evidence type="ECO:0000259" key="8">
    <source>
        <dbReference type="PROSITE" id="PS50928"/>
    </source>
</evidence>
<dbReference type="Pfam" id="PF00528">
    <property type="entry name" value="BPD_transp_1"/>
    <property type="match status" value="1"/>
</dbReference>
<dbReference type="GO" id="GO:0005886">
    <property type="term" value="C:plasma membrane"/>
    <property type="evidence" value="ECO:0007669"/>
    <property type="project" value="UniProtKB-SubCell"/>
</dbReference>
<evidence type="ECO:0000256" key="5">
    <source>
        <dbReference type="ARBA" id="ARBA00022989"/>
    </source>
</evidence>
<feature type="transmembrane region" description="Helical" evidence="7">
    <location>
        <begin position="101"/>
        <end position="124"/>
    </location>
</feature>
<dbReference type="Gene3D" id="1.10.3720.10">
    <property type="entry name" value="MetI-like"/>
    <property type="match status" value="1"/>
</dbReference>
<keyword evidence="10" id="KW-1185">Reference proteome</keyword>
<evidence type="ECO:0000313" key="9">
    <source>
        <dbReference type="EMBL" id="SFH47170.1"/>
    </source>
</evidence>
<dbReference type="EMBL" id="FOPZ01000005">
    <property type="protein sequence ID" value="SFH47170.1"/>
    <property type="molecule type" value="Genomic_DNA"/>
</dbReference>
<name>A0A1I3AB88_9EURY</name>
<dbReference type="PANTHER" id="PTHR43163:SF6">
    <property type="entry name" value="DIPEPTIDE TRANSPORT SYSTEM PERMEASE PROTEIN DPPB-RELATED"/>
    <property type="match status" value="1"/>
</dbReference>
<evidence type="ECO:0000256" key="1">
    <source>
        <dbReference type="ARBA" id="ARBA00004651"/>
    </source>
</evidence>
<dbReference type="Proteomes" id="UP000323537">
    <property type="component" value="Unassembled WGS sequence"/>
</dbReference>
<feature type="domain" description="ABC transmembrane type-1" evidence="8">
    <location>
        <begin position="97"/>
        <end position="306"/>
    </location>
</feature>
<organism evidence="9 10">
    <name type="scientific">Halorubrum aquaticum</name>
    <dbReference type="NCBI Taxonomy" id="387340"/>
    <lineage>
        <taxon>Archaea</taxon>
        <taxon>Methanobacteriati</taxon>
        <taxon>Methanobacteriota</taxon>
        <taxon>Stenosarchaea group</taxon>
        <taxon>Halobacteria</taxon>
        <taxon>Halobacteriales</taxon>
        <taxon>Haloferacaceae</taxon>
        <taxon>Halorubrum</taxon>
    </lineage>
</organism>
<reference evidence="9 10" key="1">
    <citation type="submission" date="2016-10" db="EMBL/GenBank/DDBJ databases">
        <authorList>
            <person name="Varghese N."/>
            <person name="Submissions S."/>
        </authorList>
    </citation>
    <scope>NUCLEOTIDE SEQUENCE [LARGE SCALE GENOMIC DNA]</scope>
    <source>
        <strain evidence="9 10">CGMCC 1.6377</strain>
    </source>
</reference>
<dbReference type="SUPFAM" id="SSF161098">
    <property type="entry name" value="MetI-like"/>
    <property type="match status" value="1"/>
</dbReference>
<evidence type="ECO:0000256" key="3">
    <source>
        <dbReference type="ARBA" id="ARBA00022475"/>
    </source>
</evidence>
<protein>
    <submittedName>
        <fullName evidence="9">Peptide/nickel transport system permease protein</fullName>
    </submittedName>
</protein>
<dbReference type="CDD" id="cd06261">
    <property type="entry name" value="TM_PBP2"/>
    <property type="match status" value="1"/>
</dbReference>
<dbReference type="RefSeq" id="WP_188127879.1">
    <property type="nucleotide sequence ID" value="NZ_BAAADP010000003.1"/>
</dbReference>
<feature type="transmembrane region" description="Helical" evidence="7">
    <location>
        <begin position="283"/>
        <end position="306"/>
    </location>
</feature>
<dbReference type="AlphaFoldDB" id="A0A1I3AB88"/>
<dbReference type="PROSITE" id="PS50928">
    <property type="entry name" value="ABC_TM1"/>
    <property type="match status" value="1"/>
</dbReference>
<feature type="transmembrane region" description="Helical" evidence="7">
    <location>
        <begin position="12"/>
        <end position="32"/>
    </location>
</feature>
<evidence type="ECO:0000256" key="4">
    <source>
        <dbReference type="ARBA" id="ARBA00022692"/>
    </source>
</evidence>
<comment type="similarity">
    <text evidence="7">Belongs to the binding-protein-dependent transport system permease family.</text>
</comment>
<dbReference type="InterPro" id="IPR000515">
    <property type="entry name" value="MetI-like"/>
</dbReference>
<keyword evidence="4 7" id="KW-0812">Transmembrane</keyword>
<accession>A0A1I3AB88</accession>
<feature type="transmembrane region" description="Helical" evidence="7">
    <location>
        <begin position="237"/>
        <end position="263"/>
    </location>
</feature>
<evidence type="ECO:0000313" key="10">
    <source>
        <dbReference type="Proteomes" id="UP000323537"/>
    </source>
</evidence>
<dbReference type="InterPro" id="IPR045621">
    <property type="entry name" value="BPD_transp_1_N"/>
</dbReference>
<sequence length="319" mass="34693">MGLKQYLLKRLVHSVFVMFFVVTVVFFAVRAVPGDPARLMLGGDADPAALEALRQELGLNQPLYVQYFQWLRRLLTGNFGESIRTGEPVLGSLAQVAGPTLSIAGLGMVIALVIAIPTGILSSVKRYEIEDYLSTTVAFFGISMPAFWIGIVLILVIGVNVDAVPTFGYTPIDEGVSPWFRSIILPAFAVGFPYGGILMRMMRSSMLEVLNEDYMRTARAKGLNSNLVLFKHGLQNALIPVVTLAGIFLAVVLGGVVAVEIVFGIRGLGRLLIGSINRRDFPLIQGTVLIISFVFVLANIVVDLLYTMINPRIKYGGGE</sequence>
<comment type="subcellular location">
    <subcellularLocation>
        <location evidence="1 7">Cell membrane</location>
        <topology evidence="1 7">Multi-pass membrane protein</topology>
    </subcellularLocation>
</comment>
<keyword evidence="5 7" id="KW-1133">Transmembrane helix</keyword>
<dbReference type="GO" id="GO:0071916">
    <property type="term" value="F:dipeptide transmembrane transporter activity"/>
    <property type="evidence" value="ECO:0007669"/>
    <property type="project" value="TreeGrafter"/>
</dbReference>
<keyword evidence="2 7" id="KW-0813">Transport</keyword>
<keyword evidence="6 7" id="KW-0472">Membrane</keyword>
<keyword evidence="3" id="KW-1003">Cell membrane</keyword>
<dbReference type="Pfam" id="PF19300">
    <property type="entry name" value="BPD_transp_1_N"/>
    <property type="match status" value="1"/>
</dbReference>
<evidence type="ECO:0000256" key="6">
    <source>
        <dbReference type="ARBA" id="ARBA00023136"/>
    </source>
</evidence>
<proteinExistence type="inferred from homology"/>
<evidence type="ECO:0000256" key="2">
    <source>
        <dbReference type="ARBA" id="ARBA00022448"/>
    </source>
</evidence>
<evidence type="ECO:0000256" key="7">
    <source>
        <dbReference type="RuleBase" id="RU363032"/>
    </source>
</evidence>
<dbReference type="OrthoDB" id="44105at2157"/>
<feature type="transmembrane region" description="Helical" evidence="7">
    <location>
        <begin position="179"/>
        <end position="198"/>
    </location>
</feature>
<dbReference type="PANTHER" id="PTHR43163">
    <property type="entry name" value="DIPEPTIDE TRANSPORT SYSTEM PERMEASE PROTEIN DPPB-RELATED"/>
    <property type="match status" value="1"/>
</dbReference>
<feature type="transmembrane region" description="Helical" evidence="7">
    <location>
        <begin position="136"/>
        <end position="159"/>
    </location>
</feature>